<dbReference type="Pfam" id="PF08031">
    <property type="entry name" value="BBE"/>
    <property type="match status" value="1"/>
</dbReference>
<dbReference type="PANTHER" id="PTHR42973:SF39">
    <property type="entry name" value="FAD-BINDING PCMH-TYPE DOMAIN-CONTAINING PROTEIN"/>
    <property type="match status" value="1"/>
</dbReference>
<evidence type="ECO:0000259" key="6">
    <source>
        <dbReference type="PROSITE" id="PS51387"/>
    </source>
</evidence>
<dbReference type="InterPro" id="IPR016167">
    <property type="entry name" value="FAD-bd_PCMH_sub1"/>
</dbReference>
<dbReference type="Proteomes" id="UP000256328">
    <property type="component" value="Unassembled WGS sequence"/>
</dbReference>
<organism evidence="7 8">
    <name type="scientific">Coleophoma crateriformis</name>
    <dbReference type="NCBI Taxonomy" id="565419"/>
    <lineage>
        <taxon>Eukaryota</taxon>
        <taxon>Fungi</taxon>
        <taxon>Dikarya</taxon>
        <taxon>Ascomycota</taxon>
        <taxon>Pezizomycotina</taxon>
        <taxon>Leotiomycetes</taxon>
        <taxon>Helotiales</taxon>
        <taxon>Dermateaceae</taxon>
        <taxon>Coleophoma</taxon>
    </lineage>
</organism>
<dbReference type="EMBL" id="PDLN01000029">
    <property type="protein sequence ID" value="RDW56372.1"/>
    <property type="molecule type" value="Genomic_DNA"/>
</dbReference>
<name>A0A3D8Q392_9HELO</name>
<dbReference type="OrthoDB" id="415825at2759"/>
<dbReference type="Gene3D" id="3.40.462.20">
    <property type="match status" value="1"/>
</dbReference>
<dbReference type="PROSITE" id="PS51387">
    <property type="entry name" value="FAD_PCMH"/>
    <property type="match status" value="1"/>
</dbReference>
<reference evidence="7 8" key="1">
    <citation type="journal article" date="2018" name="IMA Fungus">
        <title>IMA Genome-F 9: Draft genome sequence of Annulohypoxylon stygium, Aspergillus mulundensis, Berkeleyomyces basicola (syn. Thielaviopsis basicola), Ceratocystis smalleyi, two Cercospora beticola strains, Coleophoma cylindrospora, Fusarium fracticaudum, Phialophora cf. hyalina, and Morchella septimelata.</title>
        <authorList>
            <person name="Wingfield B.D."/>
            <person name="Bills G.F."/>
            <person name="Dong Y."/>
            <person name="Huang W."/>
            <person name="Nel W.J."/>
            <person name="Swalarsk-Parry B.S."/>
            <person name="Vaghefi N."/>
            <person name="Wilken P.M."/>
            <person name="An Z."/>
            <person name="de Beer Z.W."/>
            <person name="De Vos L."/>
            <person name="Chen L."/>
            <person name="Duong T.A."/>
            <person name="Gao Y."/>
            <person name="Hammerbacher A."/>
            <person name="Kikkert J.R."/>
            <person name="Li Y."/>
            <person name="Li H."/>
            <person name="Li K."/>
            <person name="Li Q."/>
            <person name="Liu X."/>
            <person name="Ma X."/>
            <person name="Naidoo K."/>
            <person name="Pethybridge S.J."/>
            <person name="Sun J."/>
            <person name="Steenkamp E.T."/>
            <person name="van der Nest M.A."/>
            <person name="van Wyk S."/>
            <person name="Wingfield M.J."/>
            <person name="Xiong C."/>
            <person name="Yue Q."/>
            <person name="Zhang X."/>
        </authorList>
    </citation>
    <scope>NUCLEOTIDE SEQUENCE [LARGE SCALE GENOMIC DNA]</scope>
    <source>
        <strain evidence="7 8">BP5796</strain>
    </source>
</reference>
<evidence type="ECO:0000256" key="4">
    <source>
        <dbReference type="ARBA" id="ARBA00022827"/>
    </source>
</evidence>
<keyword evidence="4" id="KW-0274">FAD</keyword>
<dbReference type="InterPro" id="IPR012951">
    <property type="entry name" value="BBE"/>
</dbReference>
<evidence type="ECO:0000256" key="1">
    <source>
        <dbReference type="ARBA" id="ARBA00001974"/>
    </source>
</evidence>
<evidence type="ECO:0000256" key="5">
    <source>
        <dbReference type="ARBA" id="ARBA00023002"/>
    </source>
</evidence>
<proteinExistence type="inferred from homology"/>
<evidence type="ECO:0000256" key="2">
    <source>
        <dbReference type="ARBA" id="ARBA00005466"/>
    </source>
</evidence>
<dbReference type="GO" id="GO:0071949">
    <property type="term" value="F:FAD binding"/>
    <property type="evidence" value="ECO:0007669"/>
    <property type="project" value="InterPro"/>
</dbReference>
<dbReference type="SUPFAM" id="SSF56176">
    <property type="entry name" value="FAD-binding/transporter-associated domain-like"/>
    <property type="match status" value="1"/>
</dbReference>
<dbReference type="InterPro" id="IPR016169">
    <property type="entry name" value="FAD-bd_PCMH_sub2"/>
</dbReference>
<evidence type="ECO:0000256" key="3">
    <source>
        <dbReference type="ARBA" id="ARBA00022630"/>
    </source>
</evidence>
<evidence type="ECO:0000313" key="8">
    <source>
        <dbReference type="Proteomes" id="UP000256328"/>
    </source>
</evidence>
<keyword evidence="3" id="KW-0285">Flavoprotein</keyword>
<sequence length="468" mass="51900">MSSPIPKSVIDELHTLMPDLAIVTPDSPDYDASIDRWFFLSVKRAGAVVFPISAAQTSSILQFTRKNSIPIATKGGGHGLRGESSTEGGIVIDLSKMKGVRVEGSKIIARGGAIWCEVYDEAEKFGLAAVGGICPDVGVGGFLLHGGYGFLTSEHGLGMDNMLEVEVVLADGSIVRASDHENQDLFWAMKGGGGCFGIVTEFVLKGHQQKNEVWTGKMIFPRTALRAVTEMGNRVLESENKGHAILGHFWAYSPEGMMIAVIPFYNGPEDEAKEFFAPLLELNPVVSKAKMVPFSQSGDSATAPGKWRKLSVARSMITPMNTDFLEKRMDEFEEFLNRVPDAREQSVVVFEIIGTRAIVSVKQNETAFADRGKHSTVRIIPIYSKEENDRVCKEWCLEMERKFQKEFEQRQKDPLLDEVTRSSTGVYLNYDGFGLSPNEIFGCNYERLVELKKKYDPQNVFKNCVDLL</sequence>
<dbReference type="Pfam" id="PF01565">
    <property type="entry name" value="FAD_binding_4"/>
    <property type="match status" value="1"/>
</dbReference>
<dbReference type="Gene3D" id="3.30.465.10">
    <property type="match status" value="1"/>
</dbReference>
<dbReference type="Gene3D" id="3.30.43.10">
    <property type="entry name" value="Uridine Diphospho-n-acetylenolpyruvylglucosamine Reductase, domain 2"/>
    <property type="match status" value="1"/>
</dbReference>
<evidence type="ECO:0000313" key="7">
    <source>
        <dbReference type="EMBL" id="RDW56372.1"/>
    </source>
</evidence>
<dbReference type="InterPro" id="IPR016166">
    <property type="entry name" value="FAD-bd_PCMH"/>
</dbReference>
<dbReference type="GO" id="GO:0016491">
    <property type="term" value="F:oxidoreductase activity"/>
    <property type="evidence" value="ECO:0007669"/>
    <property type="project" value="UniProtKB-KW"/>
</dbReference>
<accession>A0A3D8Q392</accession>
<dbReference type="InterPro" id="IPR050416">
    <property type="entry name" value="FAD-linked_Oxidoreductase"/>
</dbReference>
<comment type="cofactor">
    <cofactor evidence="1">
        <name>FAD</name>
        <dbReference type="ChEBI" id="CHEBI:57692"/>
    </cofactor>
</comment>
<comment type="similarity">
    <text evidence="2">Belongs to the oxygen-dependent FAD-linked oxidoreductase family.</text>
</comment>
<keyword evidence="5" id="KW-0560">Oxidoreductase</keyword>
<gene>
    <name evidence="7" type="ORF">BP5796_13247</name>
</gene>
<feature type="domain" description="FAD-binding PCMH-type" evidence="6">
    <location>
        <begin position="41"/>
        <end position="209"/>
    </location>
</feature>
<dbReference type="InterPro" id="IPR036318">
    <property type="entry name" value="FAD-bd_PCMH-like_sf"/>
</dbReference>
<dbReference type="InterPro" id="IPR006094">
    <property type="entry name" value="Oxid_FAD_bind_N"/>
</dbReference>
<comment type="caution">
    <text evidence="7">The sequence shown here is derived from an EMBL/GenBank/DDBJ whole genome shotgun (WGS) entry which is preliminary data.</text>
</comment>
<protein>
    <submittedName>
        <fullName evidence="7">FAD-binding-containing protein</fullName>
    </submittedName>
</protein>
<dbReference type="PANTHER" id="PTHR42973">
    <property type="entry name" value="BINDING OXIDOREDUCTASE, PUTATIVE (AFU_ORTHOLOGUE AFUA_1G17690)-RELATED"/>
    <property type="match status" value="1"/>
</dbReference>
<dbReference type="AlphaFoldDB" id="A0A3D8Q392"/>
<keyword evidence="8" id="KW-1185">Reference proteome</keyword>